<evidence type="ECO:0000313" key="5">
    <source>
        <dbReference type="Proteomes" id="UP001445076"/>
    </source>
</evidence>
<feature type="non-terminal residue" evidence="4">
    <location>
        <position position="1"/>
    </location>
</feature>
<keyword evidence="5" id="KW-1185">Reference proteome</keyword>
<keyword evidence="1" id="KW-0175">Coiled coil</keyword>
<feature type="compositionally biased region" description="Basic residues" evidence="2">
    <location>
        <begin position="231"/>
        <end position="242"/>
    </location>
</feature>
<feature type="compositionally biased region" description="Basic and acidic residues" evidence="2">
    <location>
        <begin position="282"/>
        <end position="295"/>
    </location>
</feature>
<protein>
    <recommendedName>
        <fullName evidence="3">CCDC174 alpha/beta GRSR domain-containing protein</fullName>
    </recommendedName>
</protein>
<feature type="compositionally biased region" description="Pro residues" evidence="2">
    <location>
        <begin position="168"/>
        <end position="178"/>
    </location>
</feature>
<dbReference type="Pfam" id="PF13300">
    <property type="entry name" value="DUF4078"/>
    <property type="match status" value="1"/>
</dbReference>
<dbReference type="PANTHER" id="PTHR15885:SF1">
    <property type="entry name" value="COILED-COIL DOMAIN-CONTAINING PROTEIN 174"/>
    <property type="match status" value="1"/>
</dbReference>
<evidence type="ECO:0000313" key="4">
    <source>
        <dbReference type="EMBL" id="KAK8727676.1"/>
    </source>
</evidence>
<reference evidence="4 5" key="1">
    <citation type="journal article" date="2024" name="BMC Genomics">
        <title>Genome assembly of redclaw crayfish (Cherax quadricarinatus) provides insights into its immune adaptation and hypoxia tolerance.</title>
        <authorList>
            <person name="Liu Z."/>
            <person name="Zheng J."/>
            <person name="Li H."/>
            <person name="Fang K."/>
            <person name="Wang S."/>
            <person name="He J."/>
            <person name="Zhou D."/>
            <person name="Weng S."/>
            <person name="Chi M."/>
            <person name="Gu Z."/>
            <person name="He J."/>
            <person name="Li F."/>
            <person name="Wang M."/>
        </authorList>
    </citation>
    <scope>NUCLEOTIDE SEQUENCE [LARGE SCALE GENOMIC DNA]</scope>
    <source>
        <strain evidence="4">ZL_2023a</strain>
    </source>
</reference>
<feature type="compositionally biased region" description="Basic and acidic residues" evidence="2">
    <location>
        <begin position="180"/>
        <end position="197"/>
    </location>
</feature>
<feature type="compositionally biased region" description="Low complexity" evidence="2">
    <location>
        <begin position="118"/>
        <end position="127"/>
    </location>
</feature>
<feature type="compositionally biased region" description="Polar residues" evidence="2">
    <location>
        <begin position="246"/>
        <end position="281"/>
    </location>
</feature>
<sequence>VEYTDVFGRTRECMKKDLPAMLEKNKELTKDINEEDTLEQPDLLSEDVRRQIQRQKWESVEEVNALKKNLHYQDLLFDEARTHGAGFMKFSSDEKERQEQMDLLKELRRETQQKEAAKAAGAAKQQKMLQSRLEKVRQRKRLKMGLPIKDDTLKTPPVSDDEDNNLIGPPPPPPPPLAIPEEKSEDKKPVREWDVGKEGVSTTLTQEEWVNRQRNQRNNEFAPPSSYSSNKKFKGRQQKSHGFRPSFSTSHEYSSKSLDSQPENWLNYDQPQDSNPANTTQDDNKTDYHSEERQSEFAPPSTYEYYGPTSHRGRHYNAKPNFSAVEEAVSKGIAFLRKMSDK</sequence>
<dbReference type="InterPro" id="IPR057464">
    <property type="entry name" value="CCDC174_GRSR"/>
</dbReference>
<feature type="domain" description="CCDC174 alpha/beta GRSR" evidence="3">
    <location>
        <begin position="1"/>
        <end position="28"/>
    </location>
</feature>
<feature type="compositionally biased region" description="Polar residues" evidence="2">
    <location>
        <begin position="200"/>
        <end position="230"/>
    </location>
</feature>
<dbReference type="PANTHER" id="PTHR15885">
    <property type="entry name" value="COILED-COIL DOMAIN-CONTAINING PROTEIN 174"/>
    <property type="match status" value="1"/>
</dbReference>
<dbReference type="Proteomes" id="UP001445076">
    <property type="component" value="Unassembled WGS sequence"/>
</dbReference>
<name>A0AAW0WA31_CHEQU</name>
<proteinExistence type="predicted"/>
<evidence type="ECO:0000256" key="1">
    <source>
        <dbReference type="ARBA" id="ARBA00023054"/>
    </source>
</evidence>
<accession>A0AAW0WA31</accession>
<feature type="region of interest" description="Disordered" evidence="2">
    <location>
        <begin position="116"/>
        <end position="318"/>
    </location>
</feature>
<dbReference type="AlphaFoldDB" id="A0AAW0WA31"/>
<organism evidence="4 5">
    <name type="scientific">Cherax quadricarinatus</name>
    <name type="common">Australian red claw crayfish</name>
    <dbReference type="NCBI Taxonomy" id="27406"/>
    <lineage>
        <taxon>Eukaryota</taxon>
        <taxon>Metazoa</taxon>
        <taxon>Ecdysozoa</taxon>
        <taxon>Arthropoda</taxon>
        <taxon>Crustacea</taxon>
        <taxon>Multicrustacea</taxon>
        <taxon>Malacostraca</taxon>
        <taxon>Eumalacostraca</taxon>
        <taxon>Eucarida</taxon>
        <taxon>Decapoda</taxon>
        <taxon>Pleocyemata</taxon>
        <taxon>Astacidea</taxon>
        <taxon>Parastacoidea</taxon>
        <taxon>Parastacidae</taxon>
        <taxon>Cherax</taxon>
    </lineage>
</organism>
<dbReference type="Pfam" id="PF25449">
    <property type="entry name" value="CCDC174_GRSR"/>
    <property type="match status" value="1"/>
</dbReference>
<evidence type="ECO:0000259" key="3">
    <source>
        <dbReference type="Pfam" id="PF25449"/>
    </source>
</evidence>
<comment type="caution">
    <text evidence="4">The sequence shown here is derived from an EMBL/GenBank/DDBJ whole genome shotgun (WGS) entry which is preliminary data.</text>
</comment>
<evidence type="ECO:0000256" key="2">
    <source>
        <dbReference type="SAM" id="MobiDB-lite"/>
    </source>
</evidence>
<dbReference type="InterPro" id="IPR025066">
    <property type="entry name" value="CCDC174-like"/>
</dbReference>
<gene>
    <name evidence="4" type="ORF">OTU49_009687</name>
</gene>
<dbReference type="GO" id="GO:0005634">
    <property type="term" value="C:nucleus"/>
    <property type="evidence" value="ECO:0007669"/>
    <property type="project" value="TreeGrafter"/>
</dbReference>
<dbReference type="EMBL" id="JARKIK010000075">
    <property type="protein sequence ID" value="KAK8727676.1"/>
    <property type="molecule type" value="Genomic_DNA"/>
</dbReference>